<gene>
    <name evidence="2" type="ORF">DENIS_0458</name>
</gene>
<proteinExistence type="predicted"/>
<dbReference type="SUPFAM" id="SSF55821">
    <property type="entry name" value="YrdC/RibB"/>
    <property type="match status" value="1"/>
</dbReference>
<evidence type="ECO:0000313" key="3">
    <source>
        <dbReference type="Proteomes" id="UP000288096"/>
    </source>
</evidence>
<evidence type="ECO:0000313" key="2">
    <source>
        <dbReference type="EMBL" id="GBC59519.1"/>
    </source>
</evidence>
<dbReference type="InterPro" id="IPR052532">
    <property type="entry name" value="SUA5_domain"/>
</dbReference>
<dbReference type="PANTHER" id="PTHR42828">
    <property type="entry name" value="DHBP SYNTHASE RIBB-LIKE ALPHA/BETA DOMAIN-CONTAINING PROTEIN"/>
    <property type="match status" value="1"/>
</dbReference>
<dbReference type="NCBIfam" id="TIGR00057">
    <property type="entry name" value="L-threonylcarbamoyladenylate synthase"/>
    <property type="match status" value="1"/>
</dbReference>
<evidence type="ECO:0000259" key="1">
    <source>
        <dbReference type="PROSITE" id="PS51163"/>
    </source>
</evidence>
<dbReference type="PANTHER" id="PTHR42828:SF3">
    <property type="entry name" value="THREONYLCARBAMOYL-AMP SYNTHASE"/>
    <property type="match status" value="1"/>
</dbReference>
<dbReference type="InterPro" id="IPR017945">
    <property type="entry name" value="DHBP_synth_RibB-like_a/b_dom"/>
</dbReference>
<feature type="domain" description="YrdC-like" evidence="1">
    <location>
        <begin position="12"/>
        <end position="196"/>
    </location>
</feature>
<protein>
    <submittedName>
        <fullName evidence="2">Threonylcarbamoyl-AMP synthase</fullName>
    </submittedName>
</protein>
<dbReference type="Pfam" id="PF01300">
    <property type="entry name" value="Sua5_yciO_yrdC"/>
    <property type="match status" value="1"/>
</dbReference>
<dbReference type="GO" id="GO:0003725">
    <property type="term" value="F:double-stranded RNA binding"/>
    <property type="evidence" value="ECO:0007669"/>
    <property type="project" value="InterPro"/>
</dbReference>
<reference evidence="3" key="1">
    <citation type="submission" date="2017-11" db="EMBL/GenBank/DDBJ databases">
        <authorList>
            <person name="Watanabe M."/>
            <person name="Kojima H."/>
        </authorList>
    </citation>
    <scope>NUCLEOTIDE SEQUENCE [LARGE SCALE GENOMIC DNA]</scope>
    <source>
        <strain evidence="3">Tokyo 01</strain>
    </source>
</reference>
<organism evidence="2 3">
    <name type="scientific">Desulfonema ishimotonii</name>
    <dbReference type="NCBI Taxonomy" id="45657"/>
    <lineage>
        <taxon>Bacteria</taxon>
        <taxon>Pseudomonadati</taxon>
        <taxon>Thermodesulfobacteriota</taxon>
        <taxon>Desulfobacteria</taxon>
        <taxon>Desulfobacterales</taxon>
        <taxon>Desulfococcaceae</taxon>
        <taxon>Desulfonema</taxon>
    </lineage>
</organism>
<comment type="caution">
    <text evidence="2">The sequence shown here is derived from an EMBL/GenBank/DDBJ whole genome shotgun (WGS) entry which is preliminary data.</text>
</comment>
<dbReference type="EMBL" id="BEXT01000001">
    <property type="protein sequence ID" value="GBC59519.1"/>
    <property type="molecule type" value="Genomic_DNA"/>
</dbReference>
<name>A0A401FRC5_9BACT</name>
<dbReference type="Gene3D" id="3.90.870.10">
    <property type="entry name" value="DHBP synthase"/>
    <property type="match status" value="1"/>
</dbReference>
<dbReference type="AlphaFoldDB" id="A0A401FRC5"/>
<dbReference type="PROSITE" id="PS51163">
    <property type="entry name" value="YRDC"/>
    <property type="match status" value="1"/>
</dbReference>
<sequence length="202" mass="22276">MLLEINPVNPQERLVRKVADVLKSGGVIAYPTDTYYGIGCDIMNKKAIQRIYQIKQRDQKKPFSFICSGLTHISNYAKVSNYAYKTMKRLLPGPYTFILEGSKLVPKMMLTKRKTAGIRVPDHPICLTLVEALGNPVISTSATAPDGEIFYDPSLIHDFFGSRIDLVIDGGPVPGEPSSVISLCDDIPEVIRTGLGDVSIFE</sequence>
<dbReference type="Proteomes" id="UP000288096">
    <property type="component" value="Unassembled WGS sequence"/>
</dbReference>
<dbReference type="InterPro" id="IPR006070">
    <property type="entry name" value="Sua5-like_dom"/>
</dbReference>
<reference evidence="3" key="2">
    <citation type="submission" date="2019-01" db="EMBL/GenBank/DDBJ databases">
        <title>Genome sequence of Desulfonema ishimotonii strain Tokyo 01.</title>
        <authorList>
            <person name="Fukui M."/>
        </authorList>
    </citation>
    <scope>NUCLEOTIDE SEQUENCE [LARGE SCALE GENOMIC DNA]</scope>
    <source>
        <strain evidence="3">Tokyo 01</strain>
    </source>
</reference>
<keyword evidence="3" id="KW-1185">Reference proteome</keyword>
<accession>A0A401FRC5</accession>
<dbReference type="OrthoDB" id="9814580at2"/>
<dbReference type="RefSeq" id="WP_124327029.1">
    <property type="nucleotide sequence ID" value="NZ_BEXT01000001.1"/>
</dbReference>